<sequence length="249" mass="27640">MSSGSRPTLPEVAHNADHTPPLDPGLQNMVAAVTGELAELVQQENERVARQLDELRAEISELRAQSNADRQLLLQVLNQVDITSNDLTVLMDAVEEQAHSFAFLRARLSRVWDRALQQSRQHRVSFRLHHRFPLTASHLCFTSAFTMTGSSLCDLTRPSSPTPSANERAQFLELQGPPRRDEMLDALNELRASMRAEVHVLEGALRRELAEVSDELARLDSQRGVCERVAAFLANAGRAVTIAIAGCFN</sequence>
<gene>
    <name evidence="4" type="ORF">FOMPIDRAFT_1055355</name>
    <name evidence="3" type="ORF">FOMPIDRAFT_1055763</name>
</gene>
<dbReference type="EMBL" id="KE504243">
    <property type="protein sequence ID" value="EPS94160.1"/>
    <property type="molecule type" value="Genomic_DNA"/>
</dbReference>
<dbReference type="Proteomes" id="UP000015241">
    <property type="component" value="Unassembled WGS sequence"/>
</dbReference>
<accession>S8EX44</accession>
<feature type="coiled-coil region" evidence="1">
    <location>
        <begin position="38"/>
        <end position="72"/>
    </location>
</feature>
<evidence type="ECO:0000313" key="5">
    <source>
        <dbReference type="Proteomes" id="UP000015241"/>
    </source>
</evidence>
<dbReference type="EMBL" id="KE504261">
    <property type="protein sequence ID" value="EPS93692.1"/>
    <property type="molecule type" value="Genomic_DNA"/>
</dbReference>
<dbReference type="AlphaFoldDB" id="S8EX44"/>
<reference evidence="4" key="2">
    <citation type="submission" date="2013-06" db="EMBL/GenBank/DDBJ databases">
        <authorList>
            <consortium name="DOE Joint Genome Institute"/>
            <person name="Riley R."/>
            <person name="Floudas D."/>
            <person name="Binder M."/>
            <person name="Barry K."/>
            <person name="Blanchette R.A."/>
            <person name="Henrissat B."/>
            <person name="Martinez A.T."/>
            <person name="Otillar R."/>
            <person name="Spatafora J.W."/>
            <person name="Yadav J.S."/>
            <person name="Aerts A."/>
            <person name="Benoit I."/>
            <person name="Boyd A."/>
            <person name="Carlson A."/>
            <person name="Copeland A."/>
            <person name="Coutinho P.M."/>
            <person name="De Vries R.P."/>
            <person name="Ferreira P."/>
            <person name="Findley K."/>
            <person name="Foster B."/>
            <person name="Gaskell J."/>
            <person name="Glotzer D."/>
            <person name="Gorecki P."/>
            <person name="Heitman J."/>
            <person name="Hesse C."/>
            <person name="Hori C."/>
            <person name="Igarashi K."/>
            <person name="Jurgens J.A."/>
            <person name="Kallen N."/>
            <person name="Kersten P."/>
            <person name="Kohler A."/>
            <person name="Kues U."/>
            <person name="Kumar T.K."/>
            <person name="Kuo A."/>
            <person name="LaButti K."/>
            <person name="Larrondo L.F."/>
            <person name="Lindquist E."/>
            <person name="Ling A."/>
            <person name="Lombard V."/>
            <person name="Lucas S."/>
            <person name="Lundell T."/>
            <person name="Martin R."/>
            <person name="McLaughlin D.J."/>
            <person name="Morgenstern I."/>
            <person name="Morin E."/>
            <person name="Murat C."/>
            <person name="Nagy L.G."/>
            <person name="Nolan M."/>
            <person name="Ohm R.A."/>
            <person name="Patyshakuliyeva A."/>
            <person name="Rokas A."/>
            <person name="Ruiz-Duenas F.J."/>
            <person name="Sabat G."/>
            <person name="Salamov A."/>
            <person name="Samejima M."/>
            <person name="Schmutz J."/>
            <person name="Slot J.C."/>
            <person name="St John F."/>
            <person name="Stenlid J."/>
            <person name="Sun H."/>
            <person name="Sun S."/>
            <person name="Syed K."/>
            <person name="Tsang A."/>
            <person name="Wiebenga A."/>
            <person name="Young D."/>
            <person name="Pisabarro A."/>
            <person name="Eastwood D.C."/>
            <person name="Martin F."/>
            <person name="Cullen D."/>
            <person name="Hibbett D.S."/>
            <person name="Grigoriev I.V."/>
        </authorList>
    </citation>
    <scope>NUCLEOTIDE SEQUENCE</scope>
    <source>
        <strain evidence="4">FP-58527 SS1</strain>
    </source>
</reference>
<reference evidence="4 5" key="1">
    <citation type="journal article" date="2012" name="Science">
        <title>The Paleozoic origin of enzymatic lignin decomposition reconstructed from 31 fungal genomes.</title>
        <authorList>
            <person name="Floudas D."/>
            <person name="Binder M."/>
            <person name="Riley R."/>
            <person name="Barry K."/>
            <person name="Blanchette R.A."/>
            <person name="Henrissat B."/>
            <person name="Martinez A.T."/>
            <person name="Otillar R."/>
            <person name="Spatafora J.W."/>
            <person name="Yadav J.S."/>
            <person name="Aerts A."/>
            <person name="Benoit I."/>
            <person name="Boyd A."/>
            <person name="Carlson A."/>
            <person name="Copeland A."/>
            <person name="Coutinho P.M."/>
            <person name="de Vries R.P."/>
            <person name="Ferreira P."/>
            <person name="Findley K."/>
            <person name="Foster B."/>
            <person name="Gaskell J."/>
            <person name="Glotzer D."/>
            <person name="Gorecki P."/>
            <person name="Heitman J."/>
            <person name="Hesse C."/>
            <person name="Hori C."/>
            <person name="Igarashi K."/>
            <person name="Jurgens J.A."/>
            <person name="Kallen N."/>
            <person name="Kersten P."/>
            <person name="Kohler A."/>
            <person name="Kuees U."/>
            <person name="Kumar T.K.A."/>
            <person name="Kuo A."/>
            <person name="LaButti K."/>
            <person name="Larrondo L.F."/>
            <person name="Lindquist E."/>
            <person name="Ling A."/>
            <person name="Lombard V."/>
            <person name="Lucas S."/>
            <person name="Lundell T."/>
            <person name="Martin R."/>
            <person name="McLaughlin D.J."/>
            <person name="Morgenstern I."/>
            <person name="Morin E."/>
            <person name="Murat C."/>
            <person name="Nagy L.G."/>
            <person name="Nolan M."/>
            <person name="Ohm R.A."/>
            <person name="Patyshakuliyeva A."/>
            <person name="Rokas A."/>
            <person name="Ruiz-Duenas F.J."/>
            <person name="Sabat G."/>
            <person name="Salamov A."/>
            <person name="Samejima M."/>
            <person name="Schmutz J."/>
            <person name="Slot J.C."/>
            <person name="St John F."/>
            <person name="Stenlid J."/>
            <person name="Sun H."/>
            <person name="Sun S."/>
            <person name="Syed K."/>
            <person name="Tsang A."/>
            <person name="Wiebenga A."/>
            <person name="Young D."/>
            <person name="Pisabarro A."/>
            <person name="Eastwood D.C."/>
            <person name="Martin F."/>
            <person name="Cullen D."/>
            <person name="Grigoriev I.V."/>
            <person name="Hibbett D.S."/>
        </authorList>
    </citation>
    <scope>NUCLEOTIDE SEQUENCE</scope>
    <source>
        <strain evidence="5">FP-58527</strain>
        <strain evidence="4">FP-58527 SS1</strain>
    </source>
</reference>
<evidence type="ECO:0000256" key="2">
    <source>
        <dbReference type="SAM" id="MobiDB-lite"/>
    </source>
</evidence>
<proteinExistence type="predicted"/>
<keyword evidence="5" id="KW-1185">Reference proteome</keyword>
<evidence type="ECO:0000313" key="4">
    <source>
        <dbReference type="EMBL" id="EPS94160.1"/>
    </source>
</evidence>
<name>S8EX44_FOMSC</name>
<protein>
    <submittedName>
        <fullName evidence="4">Uncharacterized protein</fullName>
    </submittedName>
</protein>
<keyword evidence="1" id="KW-0175">Coiled coil</keyword>
<feature type="region of interest" description="Disordered" evidence="2">
    <location>
        <begin position="1"/>
        <end position="23"/>
    </location>
</feature>
<organism evidence="4 5">
    <name type="scientific">Fomitopsis schrenkii</name>
    <name type="common">Brown rot fungus</name>
    <dbReference type="NCBI Taxonomy" id="2126942"/>
    <lineage>
        <taxon>Eukaryota</taxon>
        <taxon>Fungi</taxon>
        <taxon>Dikarya</taxon>
        <taxon>Basidiomycota</taxon>
        <taxon>Agaricomycotina</taxon>
        <taxon>Agaricomycetes</taxon>
        <taxon>Polyporales</taxon>
        <taxon>Fomitopsis</taxon>
    </lineage>
</organism>
<evidence type="ECO:0000256" key="1">
    <source>
        <dbReference type="SAM" id="Coils"/>
    </source>
</evidence>
<dbReference type="HOGENOM" id="CLU_1115774_0_0_1"/>
<evidence type="ECO:0000313" key="3">
    <source>
        <dbReference type="EMBL" id="EPS93692.1"/>
    </source>
</evidence>